<sequence length="150" mass="17320">MEYKEAVQGLPSFLLHPHQVSEVKKIIEGAAQHYNNSKTILLDNIRNALYGRGQLRVWLTNLLMRSTLWCYSTQHSVVSGGSHQVTRDKPITTLDYIYITKSDIFRMSIGILGSIFTLMLALAIFFIINLHRRFETFLVRTNEIFEELSD</sequence>
<dbReference type="AlphaFoldDB" id="A0A0C2JIR2"/>
<evidence type="ECO:0000313" key="2">
    <source>
        <dbReference type="EMBL" id="KII69243.1"/>
    </source>
</evidence>
<keyword evidence="1" id="KW-0812">Transmembrane</keyword>
<keyword evidence="3" id="KW-1185">Reference proteome</keyword>
<comment type="caution">
    <text evidence="2">The sequence shown here is derived from an EMBL/GenBank/DDBJ whole genome shotgun (WGS) entry which is preliminary data.</text>
</comment>
<proteinExistence type="predicted"/>
<dbReference type="EMBL" id="JWZT01002504">
    <property type="protein sequence ID" value="KII69243.1"/>
    <property type="molecule type" value="Genomic_DNA"/>
</dbReference>
<keyword evidence="1" id="KW-1133">Transmembrane helix</keyword>
<dbReference type="Proteomes" id="UP000031668">
    <property type="component" value="Unassembled WGS sequence"/>
</dbReference>
<evidence type="ECO:0000256" key="1">
    <source>
        <dbReference type="SAM" id="Phobius"/>
    </source>
</evidence>
<keyword evidence="1" id="KW-0472">Membrane</keyword>
<reference evidence="2 3" key="1">
    <citation type="journal article" date="2014" name="Genome Biol. Evol.">
        <title>The genome of the myxosporean Thelohanellus kitauei shows adaptations to nutrient acquisition within its fish host.</title>
        <authorList>
            <person name="Yang Y."/>
            <person name="Xiong J."/>
            <person name="Zhou Z."/>
            <person name="Huo F."/>
            <person name="Miao W."/>
            <person name="Ran C."/>
            <person name="Liu Y."/>
            <person name="Zhang J."/>
            <person name="Feng J."/>
            <person name="Wang M."/>
            <person name="Wang M."/>
            <person name="Wang L."/>
            <person name="Yao B."/>
        </authorList>
    </citation>
    <scope>NUCLEOTIDE SEQUENCE [LARGE SCALE GENOMIC DNA]</scope>
    <source>
        <strain evidence="2">Wuqing</strain>
    </source>
</reference>
<evidence type="ECO:0000313" key="3">
    <source>
        <dbReference type="Proteomes" id="UP000031668"/>
    </source>
</evidence>
<accession>A0A0C2JIR2</accession>
<organism evidence="2 3">
    <name type="scientific">Thelohanellus kitauei</name>
    <name type="common">Myxosporean</name>
    <dbReference type="NCBI Taxonomy" id="669202"/>
    <lineage>
        <taxon>Eukaryota</taxon>
        <taxon>Metazoa</taxon>
        <taxon>Cnidaria</taxon>
        <taxon>Myxozoa</taxon>
        <taxon>Myxosporea</taxon>
        <taxon>Bivalvulida</taxon>
        <taxon>Platysporina</taxon>
        <taxon>Myxobolidae</taxon>
        <taxon>Thelohanellus</taxon>
    </lineage>
</organism>
<gene>
    <name evidence="2" type="ORF">RF11_04016</name>
</gene>
<name>A0A0C2JIR2_THEKT</name>
<protein>
    <submittedName>
        <fullName evidence="2">Uncharacterized protein</fullName>
    </submittedName>
</protein>
<feature type="transmembrane region" description="Helical" evidence="1">
    <location>
        <begin position="109"/>
        <end position="128"/>
    </location>
</feature>